<dbReference type="OrthoDB" id="288665at2"/>
<dbReference type="InterPro" id="IPR039448">
    <property type="entry name" value="Beta_helix"/>
</dbReference>
<dbReference type="Gene3D" id="2.160.20.10">
    <property type="entry name" value="Single-stranded right-handed beta-helix, Pectin lyase-like"/>
    <property type="match status" value="2"/>
</dbReference>
<keyword evidence="3" id="KW-1185">Reference proteome</keyword>
<sequence length="302" mass="32954">MTLLLRITCCVVTLAPALCSGRDLFVNNQTGDDRLSGLKQELREDDGPLATISRALKLAGPGDRINVANTGEPYREQLSVFGCDLHGFENRPLTLSGHGAVLDGSVMSADRAWRHVEGDVFAMNPRRLTFQQLFYNGAPLKRVRTASAHDAGDLLQPLEWAFAQNAILLKVEKDRLPQQYGLRHAGLQTGITLYNIRHVVIEDFVIQGFQQDGVNAHELVKDCVLRRVECRANGRSGLSVGGVSRVTAVGSGFYDNGRSQVRVAGLGKLTLDGCELDDADDAMPYDLQGGELNIDGEKLLAR</sequence>
<dbReference type="Proteomes" id="UP000316714">
    <property type="component" value="Unassembled WGS sequence"/>
</dbReference>
<dbReference type="AlphaFoldDB" id="A0A5C5VIG4"/>
<dbReference type="InterPro" id="IPR012334">
    <property type="entry name" value="Pectin_lyas_fold"/>
</dbReference>
<evidence type="ECO:0000259" key="1">
    <source>
        <dbReference type="Pfam" id="PF13229"/>
    </source>
</evidence>
<dbReference type="SUPFAM" id="SSF51126">
    <property type="entry name" value="Pectin lyase-like"/>
    <property type="match status" value="1"/>
</dbReference>
<gene>
    <name evidence="2" type="ORF">KOR34_24230</name>
</gene>
<organism evidence="2 3">
    <name type="scientific">Posidoniimonas corsicana</name>
    <dbReference type="NCBI Taxonomy" id="1938618"/>
    <lineage>
        <taxon>Bacteria</taxon>
        <taxon>Pseudomonadati</taxon>
        <taxon>Planctomycetota</taxon>
        <taxon>Planctomycetia</taxon>
        <taxon>Pirellulales</taxon>
        <taxon>Lacipirellulaceae</taxon>
        <taxon>Posidoniimonas</taxon>
    </lineage>
</organism>
<reference evidence="2 3" key="1">
    <citation type="submission" date="2019-02" db="EMBL/GenBank/DDBJ databases">
        <title>Deep-cultivation of Planctomycetes and their phenomic and genomic characterization uncovers novel biology.</title>
        <authorList>
            <person name="Wiegand S."/>
            <person name="Jogler M."/>
            <person name="Boedeker C."/>
            <person name="Pinto D."/>
            <person name="Vollmers J."/>
            <person name="Rivas-Marin E."/>
            <person name="Kohn T."/>
            <person name="Peeters S.H."/>
            <person name="Heuer A."/>
            <person name="Rast P."/>
            <person name="Oberbeckmann S."/>
            <person name="Bunk B."/>
            <person name="Jeske O."/>
            <person name="Meyerdierks A."/>
            <person name="Storesund J.E."/>
            <person name="Kallscheuer N."/>
            <person name="Luecker S."/>
            <person name="Lage O.M."/>
            <person name="Pohl T."/>
            <person name="Merkel B.J."/>
            <person name="Hornburger P."/>
            <person name="Mueller R.-W."/>
            <person name="Bruemmer F."/>
            <person name="Labrenz M."/>
            <person name="Spormann A.M."/>
            <person name="Op Den Camp H."/>
            <person name="Overmann J."/>
            <person name="Amann R."/>
            <person name="Jetten M.S.M."/>
            <person name="Mascher T."/>
            <person name="Medema M.H."/>
            <person name="Devos D.P."/>
            <person name="Kaster A.-K."/>
            <person name="Ovreas L."/>
            <person name="Rohde M."/>
            <person name="Galperin M.Y."/>
            <person name="Jogler C."/>
        </authorList>
    </citation>
    <scope>NUCLEOTIDE SEQUENCE [LARGE SCALE GENOMIC DNA]</scope>
    <source>
        <strain evidence="2 3">KOR34</strain>
    </source>
</reference>
<accession>A0A5C5VIG4</accession>
<name>A0A5C5VIG4_9BACT</name>
<proteinExistence type="predicted"/>
<feature type="domain" description="Right handed beta helix" evidence="1">
    <location>
        <begin position="189"/>
        <end position="281"/>
    </location>
</feature>
<dbReference type="EMBL" id="SIHJ01000001">
    <property type="protein sequence ID" value="TWT37472.1"/>
    <property type="molecule type" value="Genomic_DNA"/>
</dbReference>
<dbReference type="RefSeq" id="WP_146564807.1">
    <property type="nucleotide sequence ID" value="NZ_SIHJ01000001.1"/>
</dbReference>
<dbReference type="Pfam" id="PF13229">
    <property type="entry name" value="Beta_helix"/>
    <property type="match status" value="1"/>
</dbReference>
<dbReference type="InterPro" id="IPR011050">
    <property type="entry name" value="Pectin_lyase_fold/virulence"/>
</dbReference>
<evidence type="ECO:0000313" key="3">
    <source>
        <dbReference type="Proteomes" id="UP000316714"/>
    </source>
</evidence>
<evidence type="ECO:0000313" key="2">
    <source>
        <dbReference type="EMBL" id="TWT37472.1"/>
    </source>
</evidence>
<protein>
    <recommendedName>
        <fullName evidence="1">Right handed beta helix domain-containing protein</fullName>
    </recommendedName>
</protein>
<comment type="caution">
    <text evidence="2">The sequence shown here is derived from an EMBL/GenBank/DDBJ whole genome shotgun (WGS) entry which is preliminary data.</text>
</comment>